<evidence type="ECO:0000313" key="2">
    <source>
        <dbReference type="EMBL" id="KRO46685.1"/>
    </source>
</evidence>
<organism evidence="2 3">
    <name type="scientific">Acidimicrobiia bacterium BACL6 MAG-120924-bin43</name>
    <dbReference type="NCBI Taxonomy" id="1655583"/>
    <lineage>
        <taxon>Bacteria</taxon>
        <taxon>Bacillati</taxon>
        <taxon>Actinomycetota</taxon>
        <taxon>Acidimicrobiia</taxon>
        <taxon>acIV cluster</taxon>
    </lineage>
</organism>
<comment type="caution">
    <text evidence="2">The sequence shown here is derived from an EMBL/GenBank/DDBJ whole genome shotgun (WGS) entry which is preliminary data.</text>
</comment>
<evidence type="ECO:0008006" key="4">
    <source>
        <dbReference type="Google" id="ProtNLM"/>
    </source>
</evidence>
<name>A0A0R2QEJ3_9ACTN</name>
<sequence length="270" mass="28941">MNPLVFKTSARHQFVRALVVVATCALLTSCRVDSVVTLDVEPDGSGTLAIVTTADAEVVAKYPNLASELSFDDAKAAGWSVSDVATTPEGAMQVRVAHHFVNPEEATDLLGQLSSEFGPFKDLVLTRTGKDTDSTWNLVGKLQVNDGLKAFADPQLLTTIGASPFQATLANSGLDIGQAVGVTFNLKLPGEIESTTGISKFGTVQWNAAFDGSTQDLATTTQNTAVAATIARIFSPLLRWILILWIVGMAAFSAFVALWRYRRHRRTPTL</sequence>
<dbReference type="AlphaFoldDB" id="A0A0R2QEJ3"/>
<proteinExistence type="predicted"/>
<keyword evidence="1" id="KW-0472">Membrane</keyword>
<evidence type="ECO:0000256" key="1">
    <source>
        <dbReference type="SAM" id="Phobius"/>
    </source>
</evidence>
<keyword evidence="1" id="KW-1133">Transmembrane helix</keyword>
<feature type="transmembrane region" description="Helical" evidence="1">
    <location>
        <begin position="237"/>
        <end position="259"/>
    </location>
</feature>
<dbReference type="PROSITE" id="PS51257">
    <property type="entry name" value="PROKAR_LIPOPROTEIN"/>
    <property type="match status" value="1"/>
</dbReference>
<protein>
    <recommendedName>
        <fullName evidence="4">DUF3153 domain-containing protein</fullName>
    </recommendedName>
</protein>
<dbReference type="EMBL" id="LIBJ01000251">
    <property type="protein sequence ID" value="KRO46685.1"/>
    <property type="molecule type" value="Genomic_DNA"/>
</dbReference>
<keyword evidence="1" id="KW-0812">Transmembrane</keyword>
<reference evidence="2 3" key="1">
    <citation type="submission" date="2015-10" db="EMBL/GenBank/DDBJ databases">
        <title>Metagenome-Assembled Genomes uncover a global brackish microbiome.</title>
        <authorList>
            <person name="Hugerth L.W."/>
            <person name="Larsson J."/>
            <person name="Alneberg J."/>
            <person name="Lindh M.V."/>
            <person name="Legrand C."/>
            <person name="Pinhassi J."/>
            <person name="Andersson A.F."/>
        </authorList>
    </citation>
    <scope>NUCLEOTIDE SEQUENCE [LARGE SCALE GENOMIC DNA]</scope>
    <source>
        <strain evidence="2">BACL6 MAG-120924-bin43</strain>
    </source>
</reference>
<dbReference type="Proteomes" id="UP000051017">
    <property type="component" value="Unassembled WGS sequence"/>
</dbReference>
<accession>A0A0R2QEJ3</accession>
<evidence type="ECO:0000313" key="3">
    <source>
        <dbReference type="Proteomes" id="UP000051017"/>
    </source>
</evidence>
<gene>
    <name evidence="2" type="ORF">ABR75_04950</name>
</gene>